<dbReference type="KEGG" id="prf:PeribacterA2_0845"/>
<evidence type="ECO:0000313" key="2">
    <source>
        <dbReference type="Proteomes" id="UP000069135"/>
    </source>
</evidence>
<dbReference type="AlphaFoldDB" id="A0A0S1SM17"/>
<gene>
    <name evidence="1" type="ORF">PeribacterD1_0845</name>
</gene>
<accession>A0A0S1SLW7</accession>
<evidence type="ECO:0000313" key="1">
    <source>
        <dbReference type="EMBL" id="ALM13514.1"/>
    </source>
</evidence>
<sequence>MDFHRVSNFRFFHTIGWAVLLCALIVAVAATLGRATLNLKAALTDKPDIAIYLLLPEEEIGRTLLLRDKGDERDYLAETKDGPKLVRLKKGEKQWYVEEVQTLRE</sequence>
<reference evidence="1 2" key="2">
    <citation type="journal article" date="2016" name="PeerJ">
        <title>Analysis of five complete genome sequences for members of the class Peribacteria in the recently recognized Peregrinibacteria bacterial phylum.</title>
        <authorList>
            <person name="Anantharaman K."/>
            <person name="Brown C.T."/>
            <person name="Burstein D."/>
            <person name="Castelle C.J."/>
            <person name="Probst A.J."/>
            <person name="Thomas B.C."/>
            <person name="Williams K.H."/>
            <person name="Banfield J.F."/>
        </authorList>
    </citation>
    <scope>NUCLEOTIDE SEQUENCE [LARGE SCALE GENOMIC DNA]</scope>
    <source>
        <strain evidence="1">RIFOXYD1_FULL_PER-ii_59_16</strain>
    </source>
</reference>
<accession>A0A0S1SJX2</accession>
<dbReference type="STRING" id="1735162.PeribacterB2_0847"/>
<name>A0A0S1SM17_9BACT</name>
<reference evidence="2" key="1">
    <citation type="submission" date="2015-10" db="EMBL/GenBank/DDBJ databases">
        <title>Analysis of five complete genome sequences for members of the class Peribacteria in the recently recognized Peregrinibacteria bacterial phylum.</title>
        <authorList>
            <person name="Anantharaman K."/>
            <person name="Brown C.T."/>
            <person name="Burstein D."/>
            <person name="Castelle C.J."/>
            <person name="Probst A.J."/>
            <person name="Thomas B.C."/>
            <person name="Williams K.H."/>
            <person name="Banfield J.F."/>
        </authorList>
    </citation>
    <scope>NUCLEOTIDE SEQUENCE [LARGE SCALE GENOMIC DNA]</scope>
</reference>
<organism evidence="1 2">
    <name type="scientific">Candidatus Peribacter riflensis</name>
    <dbReference type="NCBI Taxonomy" id="1735162"/>
    <lineage>
        <taxon>Bacteria</taxon>
        <taxon>Candidatus Peregrinibacteriota</taxon>
        <taxon>Candidatus Peribacteria</taxon>
        <taxon>Candidatus Peribacterales</taxon>
        <taxon>Candidatus Peribacteraceae</taxon>
        <taxon>Candidatus Peribacter</taxon>
    </lineage>
</organism>
<protein>
    <submittedName>
        <fullName evidence="1">Uncharacterized protein</fullName>
    </submittedName>
</protein>
<dbReference type="Proteomes" id="UP000069135">
    <property type="component" value="Chromosome"/>
</dbReference>
<accession>A0A0S1SSZ4</accession>
<accession>A0A0S1SM17</accession>
<accession>A0A0S1SW83</accession>
<proteinExistence type="predicted"/>
<dbReference type="EMBL" id="CP013065">
    <property type="protein sequence ID" value="ALM13514.1"/>
    <property type="molecule type" value="Genomic_DNA"/>
</dbReference>